<organism evidence="1 2">
    <name type="scientific">Jimgerdemannia flammicorona</name>
    <dbReference type="NCBI Taxonomy" id="994334"/>
    <lineage>
        <taxon>Eukaryota</taxon>
        <taxon>Fungi</taxon>
        <taxon>Fungi incertae sedis</taxon>
        <taxon>Mucoromycota</taxon>
        <taxon>Mucoromycotina</taxon>
        <taxon>Endogonomycetes</taxon>
        <taxon>Endogonales</taxon>
        <taxon>Endogonaceae</taxon>
        <taxon>Jimgerdemannia</taxon>
    </lineage>
</organism>
<sequence>MVSSLVRFKNSRSTRGSSHGLRGDLLKLALTISEDGAEGLLGRKSAVGFGAGGLWVGVGSPGKRRRRIQAELGDDLVDGAVLGAAEPDIVRNFDEPGDDEVVAGVDSFEGAKSVLQVVAAAGSEVDVVKVEPSRPEEAREPAALSINVTRELLSGGGGTAGDIEVDDTENAFGEGVGHGHQTDLAIRSGEAGELELGGVVANDDHVVPPTLLEALTGNLAERAAEINQVDLFKFLDGEVVIHTLNVPA</sequence>
<dbReference type="Proteomes" id="UP000268093">
    <property type="component" value="Unassembled WGS sequence"/>
</dbReference>
<gene>
    <name evidence="1" type="ORF">BC936DRAFT_145761</name>
</gene>
<protein>
    <submittedName>
        <fullName evidence="1">Uncharacterized protein</fullName>
    </submittedName>
</protein>
<comment type="caution">
    <text evidence="1">The sequence shown here is derived from an EMBL/GenBank/DDBJ whole genome shotgun (WGS) entry which is preliminary data.</text>
</comment>
<name>A0A433D9W0_9FUNG</name>
<proteinExistence type="predicted"/>
<evidence type="ECO:0000313" key="2">
    <source>
        <dbReference type="Proteomes" id="UP000268093"/>
    </source>
</evidence>
<dbReference type="EMBL" id="RBNI01004558">
    <property type="protein sequence ID" value="RUP47411.1"/>
    <property type="molecule type" value="Genomic_DNA"/>
</dbReference>
<dbReference type="AlphaFoldDB" id="A0A433D9W0"/>
<reference evidence="1 2" key="1">
    <citation type="journal article" date="2018" name="New Phytol.">
        <title>Phylogenomics of Endogonaceae and evolution of mycorrhizas within Mucoromycota.</title>
        <authorList>
            <person name="Chang Y."/>
            <person name="Desiro A."/>
            <person name="Na H."/>
            <person name="Sandor L."/>
            <person name="Lipzen A."/>
            <person name="Clum A."/>
            <person name="Barry K."/>
            <person name="Grigoriev I.V."/>
            <person name="Martin F.M."/>
            <person name="Stajich J.E."/>
            <person name="Smith M.E."/>
            <person name="Bonito G."/>
            <person name="Spatafora J.W."/>
        </authorList>
    </citation>
    <scope>NUCLEOTIDE SEQUENCE [LARGE SCALE GENOMIC DNA]</scope>
    <source>
        <strain evidence="1 2">GMNB39</strain>
    </source>
</reference>
<evidence type="ECO:0000313" key="1">
    <source>
        <dbReference type="EMBL" id="RUP47411.1"/>
    </source>
</evidence>
<keyword evidence="2" id="KW-1185">Reference proteome</keyword>
<accession>A0A433D9W0</accession>